<comment type="caution">
    <text evidence="1">The sequence shown here is derived from an EMBL/GenBank/DDBJ whole genome shotgun (WGS) entry which is preliminary data.</text>
</comment>
<sequence>MKNLKVELKNCYGIKSLVNNFDFSPNKRKPKNKVYAIYAPNGLMKSSFARTFDVISNGDSPKEERYNRKSSCLIQADGQDIGKESICVLKSELDINSDNPAMTDILVNPKSKARYDELLLEVEKSKTEFINSLQEVSGLKKGEIEEAILKDWGESDFLKCIRKIINSSLNDDLFQLKYGTIFDPKVLDILKNDEFLAKAKEFHDRYQELFTSPGTIYEKGVFNPTSADKSFSTLDAQGYFKGGHRVHLKGDESSIDKKELEKRVEEINSRINGDDQLKKIQKSLAKNAQTQAFTLLIENMPSTQIEFLLEKLKPENQNQFRKDFWIYYIQDSSNVQSYLNSAGSCEEEIITIEKAAAKTVPQWEKAVDLFNSRFIDMPFSLAIPNHAQAVLGKEQARLSFIFQDGNDSVEWSRAEIKTLSQGEKRALYLLNFIFEVEARKLSKQTTIYVLDDIADSFDYKNKHAILQYLEDLCEIDFFYQIILTHNFDFFRSLAINFVPYDRCLMSCRNEESIELIQAEGIKNYFINKWKNKITEDDCILCATIPFVRNLIEYIRGEDAEEYKKLTSLLHWKKETQSITVKEYICIYNNLFGTNHSSESDKPIIELLFSLADQICKKKKHEGLNLEDKVLLSIAIRLQAEKYLTLKLRNIKNDESYWCESSNQFGALIKEFSKLATDDATIKILEKVSITVSSNIHLNSFMYEPILDLTIEHLIDLYSEILVLEK</sequence>
<dbReference type="InterPro" id="IPR027417">
    <property type="entry name" value="P-loop_NTPase"/>
</dbReference>
<proteinExistence type="predicted"/>
<dbReference type="EMBL" id="LNYK01000001">
    <property type="protein sequence ID" value="KTD23145.1"/>
    <property type="molecule type" value="Genomic_DNA"/>
</dbReference>
<protein>
    <recommendedName>
        <fullName evidence="3">Protein CR006 P-loop domain-containing protein</fullName>
    </recommendedName>
</protein>
<dbReference type="PATRIC" id="fig|45068.5.peg.31"/>
<gene>
    <name evidence="1" type="ORF">Llon_0030</name>
</gene>
<name>A0A0W0VTG3_9GAMM</name>
<dbReference type="Proteomes" id="UP000054997">
    <property type="component" value="Unassembled WGS sequence"/>
</dbReference>
<dbReference type="OrthoDB" id="4770574at2"/>
<evidence type="ECO:0000313" key="2">
    <source>
        <dbReference type="Proteomes" id="UP000054997"/>
    </source>
</evidence>
<evidence type="ECO:0000313" key="1">
    <source>
        <dbReference type="EMBL" id="KTD23145.1"/>
    </source>
</evidence>
<reference evidence="1 2" key="1">
    <citation type="submission" date="2015-11" db="EMBL/GenBank/DDBJ databases">
        <title>Genomic analysis of 38 Legionella species identifies large and diverse effector repertoires.</title>
        <authorList>
            <person name="Burstein D."/>
            <person name="Amaro F."/>
            <person name="Zusman T."/>
            <person name="Lifshitz Z."/>
            <person name="Cohen O."/>
            <person name="Gilbert J.A."/>
            <person name="Pupko T."/>
            <person name="Shuman H.A."/>
            <person name="Segal G."/>
        </authorList>
    </citation>
    <scope>NUCLEOTIDE SEQUENCE [LARGE SCALE GENOMIC DNA]</scope>
    <source>
        <strain evidence="1 2">ATCC 49505</strain>
    </source>
</reference>
<dbReference type="SUPFAM" id="SSF52540">
    <property type="entry name" value="P-loop containing nucleoside triphosphate hydrolases"/>
    <property type="match status" value="1"/>
</dbReference>
<evidence type="ECO:0008006" key="3">
    <source>
        <dbReference type="Google" id="ProtNLM"/>
    </source>
</evidence>
<dbReference type="STRING" id="45068.Llon_0030"/>
<accession>A0A0W0VTG3</accession>
<dbReference type="Gene3D" id="3.40.50.300">
    <property type="entry name" value="P-loop containing nucleotide triphosphate hydrolases"/>
    <property type="match status" value="1"/>
</dbReference>
<keyword evidence="2" id="KW-1185">Reference proteome</keyword>
<dbReference type="AlphaFoldDB" id="A0A0W0VTG3"/>
<organism evidence="1 2">
    <name type="scientific">Legionella londiniensis</name>
    <dbReference type="NCBI Taxonomy" id="45068"/>
    <lineage>
        <taxon>Bacteria</taxon>
        <taxon>Pseudomonadati</taxon>
        <taxon>Pseudomonadota</taxon>
        <taxon>Gammaproteobacteria</taxon>
        <taxon>Legionellales</taxon>
        <taxon>Legionellaceae</taxon>
        <taxon>Legionella</taxon>
    </lineage>
</organism>
<dbReference type="RefSeq" id="WP_058528055.1">
    <property type="nucleotide sequence ID" value="NZ_CAAAHZ010000005.1"/>
</dbReference>